<protein>
    <submittedName>
        <fullName evidence="1">DUF1801 domain-containing protein</fullName>
    </submittedName>
</protein>
<feature type="non-terminal residue" evidence="1">
    <location>
        <position position="1"/>
    </location>
</feature>
<sequence>GGFDITTLDHMFMRIGISYSCPKGSPLRIDWYPDSPQTISLFCHCQTKLIATFKEVYPSHFQYLGNRELLLPISQISAKPELAHCISVALKYHQVKNKPLLGL</sequence>
<gene>
    <name evidence="1" type="ORF">JEU11_21155</name>
</gene>
<accession>A0ABS0WKF1</accession>
<organism evidence="1 2">
    <name type="scientific">Paraglaciecola chathamensis</name>
    <dbReference type="NCBI Taxonomy" id="368405"/>
    <lineage>
        <taxon>Bacteria</taxon>
        <taxon>Pseudomonadati</taxon>
        <taxon>Pseudomonadota</taxon>
        <taxon>Gammaproteobacteria</taxon>
        <taxon>Alteromonadales</taxon>
        <taxon>Alteromonadaceae</taxon>
        <taxon>Paraglaciecola</taxon>
    </lineage>
</organism>
<dbReference type="RefSeq" id="WP_198826129.1">
    <property type="nucleotide sequence ID" value="NZ_JAEILT010000060.1"/>
</dbReference>
<comment type="caution">
    <text evidence="1">The sequence shown here is derived from an EMBL/GenBank/DDBJ whole genome shotgun (WGS) entry which is preliminary data.</text>
</comment>
<evidence type="ECO:0000313" key="1">
    <source>
        <dbReference type="EMBL" id="MBJ2138959.1"/>
    </source>
</evidence>
<dbReference type="Proteomes" id="UP000649232">
    <property type="component" value="Unassembled WGS sequence"/>
</dbReference>
<proteinExistence type="predicted"/>
<dbReference type="EMBL" id="JAEILT010000060">
    <property type="protein sequence ID" value="MBJ2138959.1"/>
    <property type="molecule type" value="Genomic_DNA"/>
</dbReference>
<evidence type="ECO:0000313" key="2">
    <source>
        <dbReference type="Proteomes" id="UP000649232"/>
    </source>
</evidence>
<reference evidence="1 2" key="1">
    <citation type="submission" date="2020-12" db="EMBL/GenBank/DDBJ databases">
        <title>Draft genome sequences of nine environmental bacterial isolates colonizing plastic.</title>
        <authorList>
            <person name="Borre I."/>
            <person name="Sonnenschein E.C."/>
        </authorList>
    </citation>
    <scope>NUCLEOTIDE SEQUENCE [LARGE SCALE GENOMIC DNA]</scope>
    <source>
        <strain evidence="1 2">IB30</strain>
    </source>
</reference>
<name>A0ABS0WKF1_9ALTE</name>